<protein>
    <submittedName>
        <fullName evidence="8">Major facilitator superfamily domain-containing protein</fullName>
    </submittedName>
</protein>
<dbReference type="GO" id="GO:0022857">
    <property type="term" value="F:transmembrane transporter activity"/>
    <property type="evidence" value="ECO:0007669"/>
    <property type="project" value="InterPro"/>
</dbReference>
<feature type="transmembrane region" description="Helical" evidence="6">
    <location>
        <begin position="213"/>
        <end position="230"/>
    </location>
</feature>
<evidence type="ECO:0000313" key="9">
    <source>
        <dbReference type="Proteomes" id="UP000469890"/>
    </source>
</evidence>
<evidence type="ECO:0000256" key="4">
    <source>
        <dbReference type="ARBA" id="ARBA00023136"/>
    </source>
</evidence>
<proteinExistence type="predicted"/>
<accession>A0A8H4BED8</accession>
<dbReference type="InterPro" id="IPR020846">
    <property type="entry name" value="MFS_dom"/>
</dbReference>
<feature type="compositionally biased region" description="Basic and acidic residues" evidence="5">
    <location>
        <begin position="570"/>
        <end position="580"/>
    </location>
</feature>
<dbReference type="AlphaFoldDB" id="A0A8H4BED8"/>
<evidence type="ECO:0000256" key="5">
    <source>
        <dbReference type="SAM" id="MobiDB-lite"/>
    </source>
</evidence>
<feature type="transmembrane region" description="Helical" evidence="6">
    <location>
        <begin position="537"/>
        <end position="554"/>
    </location>
</feature>
<evidence type="ECO:0000259" key="7">
    <source>
        <dbReference type="PROSITE" id="PS50850"/>
    </source>
</evidence>
<feature type="region of interest" description="Disordered" evidence="5">
    <location>
        <begin position="570"/>
        <end position="597"/>
    </location>
</feature>
<dbReference type="InterPro" id="IPR005828">
    <property type="entry name" value="MFS_sugar_transport-like"/>
</dbReference>
<feature type="transmembrane region" description="Helical" evidence="6">
    <location>
        <begin position="182"/>
        <end position="201"/>
    </location>
</feature>
<feature type="transmembrane region" description="Helical" evidence="6">
    <location>
        <begin position="268"/>
        <end position="287"/>
    </location>
</feature>
<dbReference type="EMBL" id="JAAECE010000005">
    <property type="protein sequence ID" value="KAF1800595.1"/>
    <property type="molecule type" value="Genomic_DNA"/>
</dbReference>
<feature type="transmembrane region" description="Helical" evidence="6">
    <location>
        <begin position="88"/>
        <end position="109"/>
    </location>
</feature>
<evidence type="ECO:0000256" key="6">
    <source>
        <dbReference type="SAM" id="Phobius"/>
    </source>
</evidence>
<feature type="transmembrane region" description="Helical" evidence="6">
    <location>
        <begin position="151"/>
        <end position="170"/>
    </location>
</feature>
<evidence type="ECO:0000256" key="3">
    <source>
        <dbReference type="ARBA" id="ARBA00022989"/>
    </source>
</evidence>
<dbReference type="InterPro" id="IPR036259">
    <property type="entry name" value="MFS_trans_sf"/>
</dbReference>
<feature type="transmembrane region" description="Helical" evidence="6">
    <location>
        <begin position="463"/>
        <end position="488"/>
    </location>
</feature>
<dbReference type="Proteomes" id="UP000469890">
    <property type="component" value="Unassembled WGS sequence"/>
</dbReference>
<dbReference type="GO" id="GO:0005886">
    <property type="term" value="C:plasma membrane"/>
    <property type="evidence" value="ECO:0007669"/>
    <property type="project" value="TreeGrafter"/>
</dbReference>
<dbReference type="PANTHER" id="PTHR23501:SF87">
    <property type="entry name" value="SIDEROPHORE IRON TRANSPORTER 2"/>
    <property type="match status" value="1"/>
</dbReference>
<sequence length="597" mass="65337">MQSEKGASDSISSVERSAGRDNASHQQEESFEHQFYGIQKVILMKKLGHKWDKILVITGIILVAWAKNWEGNLIYSASVQIYSAFNSLSISALVDVVLYIVQTILLPMYAKFSDMVGRTEAFAMAIFFYVISGVIQATAQNMDTLIGGQVIYAFGLSGVTVLGHVLIADITSSANRGIFQAFYDFPAMINIWVAPIAGTAIAENSSWRWCYSMIPFCIGTCSIPLLYGLFKIEKTVKKSGQMPPKDDSKYRNLSFFEKVKFISNEIDAIGSLLFIGALCMILVPLILGPSRWGWSSSITIGCLVGGFVCALVFIFYETKIAEYPVIPVADWDTSTPMAAVMVCAMISSIRAINWTYFMTYLQITRYATALEATYIDRSYHAMFLLSQLAGGFIMKKYKIYRPVVLAGICFYILGMGLMIPSRYPTSPLGFVIISQIIAGLGSGMIYVPCLVAAQSSVPHGDLAIVTALMSIGGTISTSVGGTIAGAIWNSLLPGQLASHVPGEFDASQILGNITYIHALSPEQHSATAIAYGEVQRILSIVALCLAVLALAFWFRMKSFGLTEHDHHDTEHELSEKKKSPNEQIADDYSIAKTNSKA</sequence>
<feature type="transmembrane region" description="Helical" evidence="6">
    <location>
        <begin position="293"/>
        <end position="316"/>
    </location>
</feature>
<evidence type="ECO:0000256" key="1">
    <source>
        <dbReference type="ARBA" id="ARBA00004141"/>
    </source>
</evidence>
<name>A0A8H4BED8_MUCCL</name>
<keyword evidence="3 6" id="KW-1133">Transmembrane helix</keyword>
<keyword evidence="4 6" id="KW-0472">Membrane</keyword>
<dbReference type="PANTHER" id="PTHR23501">
    <property type="entry name" value="MAJOR FACILITATOR SUPERFAMILY"/>
    <property type="match status" value="1"/>
</dbReference>
<comment type="subcellular location">
    <subcellularLocation>
        <location evidence="1">Membrane</location>
        <topology evidence="1">Multi-pass membrane protein</topology>
    </subcellularLocation>
</comment>
<feature type="region of interest" description="Disordered" evidence="5">
    <location>
        <begin position="1"/>
        <end position="23"/>
    </location>
</feature>
<comment type="caution">
    <text evidence="8">The sequence shown here is derived from an EMBL/GenBank/DDBJ whole genome shotgun (WGS) entry which is preliminary data.</text>
</comment>
<dbReference type="PROSITE" id="PS50850">
    <property type="entry name" value="MFS"/>
    <property type="match status" value="1"/>
</dbReference>
<feature type="transmembrane region" description="Helical" evidence="6">
    <location>
        <begin position="51"/>
        <end position="68"/>
    </location>
</feature>
<evidence type="ECO:0000256" key="2">
    <source>
        <dbReference type="ARBA" id="ARBA00022692"/>
    </source>
</evidence>
<gene>
    <name evidence="8" type="ORF">FB192DRAFT_1381454</name>
</gene>
<feature type="compositionally biased region" description="Polar residues" evidence="5">
    <location>
        <begin position="1"/>
        <end position="15"/>
    </location>
</feature>
<feature type="transmembrane region" description="Helical" evidence="6">
    <location>
        <begin position="403"/>
        <end position="423"/>
    </location>
</feature>
<evidence type="ECO:0000313" key="8">
    <source>
        <dbReference type="EMBL" id="KAF1800595.1"/>
    </source>
</evidence>
<feature type="domain" description="Major facilitator superfamily (MFS) profile" evidence="7">
    <location>
        <begin position="56"/>
        <end position="560"/>
    </location>
</feature>
<feature type="transmembrane region" description="Helical" evidence="6">
    <location>
        <begin position="429"/>
        <end position="451"/>
    </location>
</feature>
<feature type="transmembrane region" description="Helical" evidence="6">
    <location>
        <begin position="337"/>
        <end position="357"/>
    </location>
</feature>
<dbReference type="Gene3D" id="1.20.1250.20">
    <property type="entry name" value="MFS general substrate transporter like domains"/>
    <property type="match status" value="2"/>
</dbReference>
<reference evidence="8 9" key="1">
    <citation type="submission" date="2019-09" db="EMBL/GenBank/DDBJ databases">
        <authorList>
            <consortium name="DOE Joint Genome Institute"/>
            <person name="Mondo S.J."/>
            <person name="Navarro-Mendoza M.I."/>
            <person name="Perez-Arques C."/>
            <person name="Panchal S."/>
            <person name="Nicolas F.E."/>
            <person name="Ganguly P."/>
            <person name="Pangilinan J."/>
            <person name="Grigoriev I."/>
            <person name="Heitman J."/>
            <person name="Sanya K."/>
            <person name="Garre V."/>
        </authorList>
    </citation>
    <scope>NUCLEOTIDE SEQUENCE [LARGE SCALE GENOMIC DNA]</scope>
    <source>
        <strain evidence="8 9">MU402</strain>
    </source>
</reference>
<dbReference type="Pfam" id="PF00083">
    <property type="entry name" value="Sugar_tr"/>
    <property type="match status" value="1"/>
</dbReference>
<keyword evidence="2 6" id="KW-0812">Transmembrane</keyword>
<feature type="transmembrane region" description="Helical" evidence="6">
    <location>
        <begin position="121"/>
        <end position="139"/>
    </location>
</feature>
<dbReference type="SUPFAM" id="SSF103473">
    <property type="entry name" value="MFS general substrate transporter"/>
    <property type="match status" value="2"/>
</dbReference>
<organism evidence="8 9">
    <name type="scientific">Mucor circinelloides f. lusitanicus</name>
    <name type="common">Mucor racemosus var. lusitanicus</name>
    <dbReference type="NCBI Taxonomy" id="29924"/>
    <lineage>
        <taxon>Eukaryota</taxon>
        <taxon>Fungi</taxon>
        <taxon>Fungi incertae sedis</taxon>
        <taxon>Mucoromycota</taxon>
        <taxon>Mucoromycotina</taxon>
        <taxon>Mucoromycetes</taxon>
        <taxon>Mucorales</taxon>
        <taxon>Mucorineae</taxon>
        <taxon>Mucoraceae</taxon>
        <taxon>Mucor</taxon>
    </lineage>
</organism>